<proteinExistence type="predicted"/>
<reference evidence="2" key="1">
    <citation type="submission" date="2016-11" db="UniProtKB">
        <authorList>
            <consortium name="WormBaseParasite"/>
        </authorList>
    </citation>
    <scope>IDENTIFICATION</scope>
    <source>
        <strain evidence="2">KR3021</strain>
    </source>
</reference>
<name>A0AC35U4E8_9BILA</name>
<dbReference type="WBParaSite" id="RSKR_0000734300.1">
    <property type="protein sequence ID" value="RSKR_0000734300.1"/>
    <property type="gene ID" value="RSKR_0000734300"/>
</dbReference>
<sequence>MFEIFNHDNILWVLSITAIASTIGLFFCGAQLCLKIKKRGSADGVNGAPFLITFLSCVLWLRYGWLRDDDAVIMVNLIGATMEGVYIWYYHRKTRNPHFLNRLLIIGVVIIIATFYFTFDDGEDLTEKIEMLGTACVFLNVLTNSTPLADLGVVIRSKSTESLPLPIIIASMLVSIQWFLYGLLIDDFFLQLPNGISTIICSIQISLFFIYPSNALSRKYKPLTIEEEKLMALESNI</sequence>
<organism evidence="1 2">
    <name type="scientific">Rhabditophanes sp. KR3021</name>
    <dbReference type="NCBI Taxonomy" id="114890"/>
    <lineage>
        <taxon>Eukaryota</taxon>
        <taxon>Metazoa</taxon>
        <taxon>Ecdysozoa</taxon>
        <taxon>Nematoda</taxon>
        <taxon>Chromadorea</taxon>
        <taxon>Rhabditida</taxon>
        <taxon>Tylenchina</taxon>
        <taxon>Panagrolaimomorpha</taxon>
        <taxon>Strongyloidoidea</taxon>
        <taxon>Alloionematidae</taxon>
        <taxon>Rhabditophanes</taxon>
    </lineage>
</organism>
<evidence type="ECO:0000313" key="1">
    <source>
        <dbReference type="Proteomes" id="UP000095286"/>
    </source>
</evidence>
<protein>
    <submittedName>
        <fullName evidence="2">Sugar transporter SWEET</fullName>
    </submittedName>
</protein>
<accession>A0AC35U4E8</accession>
<evidence type="ECO:0000313" key="2">
    <source>
        <dbReference type="WBParaSite" id="RSKR_0000734300.1"/>
    </source>
</evidence>
<dbReference type="Proteomes" id="UP000095286">
    <property type="component" value="Unplaced"/>
</dbReference>